<feature type="domain" description="KaiC" evidence="7">
    <location>
        <begin position="6"/>
        <end position="249"/>
    </location>
</feature>
<dbReference type="NCBIfam" id="NF006799">
    <property type="entry name" value="PRK09302.1"/>
    <property type="match status" value="1"/>
</dbReference>
<proteinExistence type="predicted"/>
<dbReference type="InterPro" id="IPR030665">
    <property type="entry name" value="KaiC"/>
</dbReference>
<dbReference type="CDD" id="cd19485">
    <property type="entry name" value="KaiC-N"/>
    <property type="match status" value="1"/>
</dbReference>
<dbReference type="GO" id="GO:0006355">
    <property type="term" value="P:regulation of DNA-templated transcription"/>
    <property type="evidence" value="ECO:0007669"/>
    <property type="project" value="InterPro"/>
</dbReference>
<dbReference type="EC" id="2.7.11.1" evidence="1"/>
<dbReference type="InterPro" id="IPR014774">
    <property type="entry name" value="KaiC-like_dom"/>
</dbReference>
<evidence type="ECO:0000313" key="8">
    <source>
        <dbReference type="EMBL" id="EFO79324.1"/>
    </source>
</evidence>
<dbReference type="InterPro" id="IPR047222">
    <property type="entry name" value="KaiC_C"/>
</dbReference>
<keyword evidence="6" id="KW-0378">Hydrolase</keyword>
<dbReference type="GO" id="GO:0005524">
    <property type="term" value="F:ATP binding"/>
    <property type="evidence" value="ECO:0007669"/>
    <property type="project" value="InterPro"/>
</dbReference>
<dbReference type="Proteomes" id="UP000054010">
    <property type="component" value="Unassembled WGS sequence"/>
</dbReference>
<dbReference type="SUPFAM" id="SSF52540">
    <property type="entry name" value="P-loop containing nucleoside triphosphate hydrolases"/>
    <property type="match status" value="2"/>
</dbReference>
<dbReference type="InterPro" id="IPR047221">
    <property type="entry name" value="KaiC_N"/>
</dbReference>
<evidence type="ECO:0000256" key="2">
    <source>
        <dbReference type="ARBA" id="ARBA00022553"/>
    </source>
</evidence>
<organism evidence="8 9">
    <name type="scientific">Oscillochloris trichoides DG-6</name>
    <dbReference type="NCBI Taxonomy" id="765420"/>
    <lineage>
        <taxon>Bacteria</taxon>
        <taxon>Bacillati</taxon>
        <taxon>Chloroflexota</taxon>
        <taxon>Chloroflexia</taxon>
        <taxon>Chloroflexales</taxon>
        <taxon>Chloroflexineae</taxon>
        <taxon>Oscillochloridaceae</taxon>
        <taxon>Oscillochloris</taxon>
    </lineage>
</organism>
<dbReference type="HOGENOM" id="CLU_023669_4_1_0"/>
<dbReference type="InterPro" id="IPR027417">
    <property type="entry name" value="P-loop_NTPase"/>
</dbReference>
<reference evidence="8 9" key="1">
    <citation type="journal article" date="2011" name="J. Bacteriol.">
        <title>Draft genome sequence of the anoxygenic filamentous phototrophic bacterium Oscillochloris trichoides subsp. DG-6.</title>
        <authorList>
            <person name="Kuznetsov B.B."/>
            <person name="Ivanovsky R.N."/>
            <person name="Keppen O.I."/>
            <person name="Sukhacheva M.V."/>
            <person name="Bumazhkin B.K."/>
            <person name="Patutina E.O."/>
            <person name="Beletsky A.V."/>
            <person name="Mardanov A.V."/>
            <person name="Baslerov R.V."/>
            <person name="Panteleeva A.N."/>
            <person name="Kolganova T.V."/>
            <person name="Ravin N.V."/>
            <person name="Skryabin K.G."/>
        </authorList>
    </citation>
    <scope>NUCLEOTIDE SEQUENCE [LARGE SCALE GENOMIC DNA]</scope>
    <source>
        <strain evidence="8 9">DG-6</strain>
    </source>
</reference>
<gene>
    <name evidence="8" type="ORF">OSCT_2826</name>
</gene>
<dbReference type="GO" id="GO:0042752">
    <property type="term" value="P:regulation of circadian rhythm"/>
    <property type="evidence" value="ECO:0007669"/>
    <property type="project" value="InterPro"/>
</dbReference>
<evidence type="ECO:0000256" key="5">
    <source>
        <dbReference type="ARBA" id="ARBA00022777"/>
    </source>
</evidence>
<dbReference type="eggNOG" id="COG0467">
    <property type="taxonomic scope" value="Bacteria"/>
</dbReference>
<dbReference type="InterPro" id="IPR013503">
    <property type="entry name" value="Circadian_KaiC_bact"/>
</dbReference>
<feature type="domain" description="KaiC" evidence="7">
    <location>
        <begin position="250"/>
        <end position="482"/>
    </location>
</feature>
<sequence length="505" mass="55589">MFIPITKLPTGIPGFDHIANGGLPRGRTTLLSGTAGSAKTVFAAQFLAAGIIQFNEAGVFVTFEESPDALRRNMAGFGWDIATWEAEGKWAFVDVSPQPDVEEVVRGVYDLGGLLARITYAVQRVGAVRVVLDSLGAIFARLENNQVIRSELLRIVSVLRRMGVTAILTAERTQEYGEIGRYGIEEFVTDDVVILRNLIEDEKRRRTIEILKFRGTSHQKGGFPFTVIPGEGVVVIPLSAIELKQRSSNLRIGTGNPDIDRMCGGGFFRDSIILVSGATGTGKTLMATTFLAAGAAQGDRVLLFAFEESRDQLFRNATGWGFDFEEYEQTGQMRVVCHYPEAASLEDQLIMMKNEIQSFRPQRVAIDSLSALERVSTMKGFREFVIGLTSFIKHQEVVGLYTSTTPTLLGGTSITEAHISTITDSIILMRYVELFGEMRRGLTILKMRGSAHDKEIREFTIDGSGLHIGKAFRTISGILSGQFTHAAPSEIERLGRLFKDSSEVE</sequence>
<dbReference type="GO" id="GO:0016787">
    <property type="term" value="F:hydrolase activity"/>
    <property type="evidence" value="ECO:0007669"/>
    <property type="project" value="UniProtKB-KW"/>
</dbReference>
<keyword evidence="3" id="KW-0808">Transferase</keyword>
<dbReference type="AlphaFoldDB" id="E1IHM5"/>
<keyword evidence="5" id="KW-0418">Kinase</keyword>
<dbReference type="PANTHER" id="PTHR42926">
    <property type="match status" value="1"/>
</dbReference>
<evidence type="ECO:0000313" key="9">
    <source>
        <dbReference type="Proteomes" id="UP000054010"/>
    </source>
</evidence>
<dbReference type="PIRSF" id="PIRSF039117">
    <property type="entry name" value="KaiC"/>
    <property type="match status" value="1"/>
</dbReference>
<dbReference type="InterPro" id="IPR010624">
    <property type="entry name" value="KaiC_dom"/>
</dbReference>
<accession>E1IHM5</accession>
<dbReference type="PANTHER" id="PTHR42926:SF1">
    <property type="entry name" value="CIRCADIAN CLOCK OSCILLATOR PROTEIN KAIC 1"/>
    <property type="match status" value="1"/>
</dbReference>
<keyword evidence="4" id="KW-0677">Repeat</keyword>
<dbReference type="InterPro" id="IPR051347">
    <property type="entry name" value="Circadian_clock_KaiC-rel"/>
</dbReference>
<evidence type="ECO:0000256" key="4">
    <source>
        <dbReference type="ARBA" id="ARBA00022737"/>
    </source>
</evidence>
<dbReference type="Gene3D" id="3.40.50.300">
    <property type="entry name" value="P-loop containing nucleotide triphosphate hydrolases"/>
    <property type="match status" value="2"/>
</dbReference>
<dbReference type="NCBIfam" id="TIGR02655">
    <property type="entry name" value="circ_KaiC"/>
    <property type="match status" value="1"/>
</dbReference>
<dbReference type="GO" id="GO:0004674">
    <property type="term" value="F:protein serine/threonine kinase activity"/>
    <property type="evidence" value="ECO:0007669"/>
    <property type="project" value="UniProtKB-EC"/>
</dbReference>
<evidence type="ECO:0000256" key="3">
    <source>
        <dbReference type="ARBA" id="ARBA00022679"/>
    </source>
</evidence>
<dbReference type="Pfam" id="PF06745">
    <property type="entry name" value="ATPase"/>
    <property type="match status" value="2"/>
</dbReference>
<dbReference type="STRING" id="765420.OSCT_2826"/>
<dbReference type="GO" id="GO:0000287">
    <property type="term" value="F:magnesium ion binding"/>
    <property type="evidence" value="ECO:0007669"/>
    <property type="project" value="InterPro"/>
</dbReference>
<keyword evidence="2" id="KW-0597">Phosphoprotein</keyword>
<dbReference type="GO" id="GO:0003677">
    <property type="term" value="F:DNA binding"/>
    <property type="evidence" value="ECO:0007669"/>
    <property type="project" value="InterPro"/>
</dbReference>
<dbReference type="CDD" id="cd19484">
    <property type="entry name" value="KaiC_C"/>
    <property type="match status" value="1"/>
</dbReference>
<dbReference type="PROSITE" id="PS51146">
    <property type="entry name" value="KAIC"/>
    <property type="match status" value="2"/>
</dbReference>
<evidence type="ECO:0000256" key="6">
    <source>
        <dbReference type="ARBA" id="ARBA00022801"/>
    </source>
</evidence>
<evidence type="ECO:0000259" key="7">
    <source>
        <dbReference type="PROSITE" id="PS51146"/>
    </source>
</evidence>
<keyword evidence="9" id="KW-1185">Reference proteome</keyword>
<protein>
    <recommendedName>
        <fullName evidence="1">non-specific serine/threonine protein kinase</fullName>
        <ecNumber evidence="1">2.7.11.1</ecNumber>
    </recommendedName>
</protein>
<name>E1IHM5_9CHLR</name>
<comment type="caution">
    <text evidence="8">The sequence shown here is derived from an EMBL/GenBank/DDBJ whole genome shotgun (WGS) entry which is preliminary data.</text>
</comment>
<evidence type="ECO:0000256" key="1">
    <source>
        <dbReference type="ARBA" id="ARBA00012513"/>
    </source>
</evidence>
<dbReference type="EMBL" id="ADVR01000117">
    <property type="protein sequence ID" value="EFO79324.1"/>
    <property type="molecule type" value="Genomic_DNA"/>
</dbReference>